<organism evidence="2 3">
    <name type="scientific">Asticcacaulis biprosthecium C19</name>
    <dbReference type="NCBI Taxonomy" id="715226"/>
    <lineage>
        <taxon>Bacteria</taxon>
        <taxon>Pseudomonadati</taxon>
        <taxon>Pseudomonadota</taxon>
        <taxon>Alphaproteobacteria</taxon>
        <taxon>Caulobacterales</taxon>
        <taxon>Caulobacteraceae</taxon>
        <taxon>Asticcacaulis</taxon>
    </lineage>
</organism>
<evidence type="ECO:0000313" key="2">
    <source>
        <dbReference type="EMBL" id="EGF93111.1"/>
    </source>
</evidence>
<dbReference type="eggNOG" id="COG5005">
    <property type="taxonomic scope" value="Bacteria"/>
</dbReference>
<dbReference type="Proteomes" id="UP000006512">
    <property type="component" value="Unassembled WGS sequence"/>
</dbReference>
<feature type="compositionally biased region" description="Basic residues" evidence="1">
    <location>
        <begin position="55"/>
        <end position="67"/>
    </location>
</feature>
<evidence type="ECO:0000256" key="1">
    <source>
        <dbReference type="SAM" id="MobiDB-lite"/>
    </source>
</evidence>
<dbReference type="InterPro" id="IPR006522">
    <property type="entry name" value="Phage_virion_morphogenesis"/>
</dbReference>
<evidence type="ECO:0000313" key="3">
    <source>
        <dbReference type="Proteomes" id="UP000006512"/>
    </source>
</evidence>
<protein>
    <submittedName>
        <fullName evidence="2">Phage virion morphogenesis protein</fullName>
    </submittedName>
</protein>
<dbReference type="OrthoDB" id="6402405at2"/>
<dbReference type="AlphaFoldDB" id="F4QJC8"/>
<name>F4QJC8_9CAUL</name>
<reference evidence="3" key="1">
    <citation type="submission" date="2011-03" db="EMBL/GenBank/DDBJ databases">
        <title>Draft genome sequence of Brevundimonas diminuta.</title>
        <authorList>
            <person name="Brown P.J.B."/>
            <person name="Buechlein A."/>
            <person name="Hemmerich C."/>
            <person name="Brun Y.V."/>
        </authorList>
    </citation>
    <scope>NUCLEOTIDE SEQUENCE [LARGE SCALE GENOMIC DNA]</scope>
    <source>
        <strain evidence="3">C19</strain>
    </source>
</reference>
<dbReference type="STRING" id="715226.ABI_15510"/>
<keyword evidence="3" id="KW-1185">Reference proteome</keyword>
<gene>
    <name evidence="2" type="ORF">ABI_15510</name>
</gene>
<dbReference type="EMBL" id="GL883077">
    <property type="protein sequence ID" value="EGF93111.1"/>
    <property type="molecule type" value="Genomic_DNA"/>
</dbReference>
<proteinExistence type="predicted"/>
<dbReference type="RefSeq" id="WP_006272300.1">
    <property type="nucleotide sequence ID" value="NZ_GL883077.1"/>
</dbReference>
<dbReference type="NCBIfam" id="TIGR01635">
    <property type="entry name" value="tail_comp_S"/>
    <property type="match status" value="1"/>
</dbReference>
<dbReference type="HOGENOM" id="CLU_112412_1_0_5"/>
<sequence length="149" mass="16892">MTDDLSPLIDVLDAWSLNQTPAMRRKLARKMGQTLRKRQQKNIAGNVDPDGQPMPKRKKRPRGSIAKRGKMFKALRQLRNLRLKTSDTEIEIGFPPGKVSDIASIHHFGLEGAVDKEGRIRTRYPVRRLLGFSQQAEDEIMDALAGMFP</sequence>
<dbReference type="Pfam" id="PF05069">
    <property type="entry name" value="Phage_tail_S"/>
    <property type="match status" value="1"/>
</dbReference>
<feature type="region of interest" description="Disordered" evidence="1">
    <location>
        <begin position="32"/>
        <end position="67"/>
    </location>
</feature>
<accession>F4QJC8</accession>